<feature type="chain" id="PRO_5044662098" evidence="2">
    <location>
        <begin position="25"/>
        <end position="173"/>
    </location>
</feature>
<dbReference type="EMBL" id="PDLH01000007">
    <property type="protein sequence ID" value="PHH00730.1"/>
    <property type="molecule type" value="Genomic_DNA"/>
</dbReference>
<feature type="compositionally biased region" description="Gly residues" evidence="1">
    <location>
        <begin position="150"/>
        <end position="166"/>
    </location>
</feature>
<keyword evidence="7" id="KW-1185">Reference proteome</keyword>
<dbReference type="GeneID" id="92938074"/>
<dbReference type="KEGG" id="cld:CLSPO_c13550"/>
<reference evidence="3" key="1">
    <citation type="submission" date="2014-08" db="EMBL/GenBank/DDBJ databases">
        <authorList>
            <person name="Kubiak A."/>
            <person name="Poehlein A."/>
            <person name="Daniel R."/>
            <person name="Minton N.P."/>
        </authorList>
    </citation>
    <scope>NUCLEOTIDE SEQUENCE</scope>
    <source>
        <strain evidence="3">NCIMB 10696</strain>
    </source>
</reference>
<accession>A0A7X5P9Z6</accession>
<proteinExistence type="predicted"/>
<reference evidence="4 8" key="4">
    <citation type="submission" date="2019-04" db="EMBL/GenBank/DDBJ databases">
        <title>Genome sequencing of Clostridium botulinum Groups I-IV and Clostridium butyricum.</title>
        <authorList>
            <person name="Brunt J."/>
            <person name="Van Vliet A.H.M."/>
            <person name="Stringer S.C."/>
            <person name="Carter A.T."/>
            <person name="Peck M.W."/>
        </authorList>
    </citation>
    <scope>NUCLEOTIDE SEQUENCE [LARGE SCALE GENOMIC DNA]</scope>
    <source>
        <strain evidence="4 8">IFR 18/108</strain>
    </source>
</reference>
<sequence length="173" mass="18609">MKKKNLMIALAITLSIGMGATAYAANSTTANNTNVDTKNAQNVNERGTGLGLRTITGKRGYEFGTSILKDKLKLTDKDIETALNSGKSMHDLAIEKGMKEEDFKKAMYDTKAKAIDEAVKKGDITKEEGESIKARIKTNIDNCNGKRKGGNGMNGEGRGKGQGRGNGSHRNIQ</sequence>
<dbReference type="EMBL" id="SXCS01000002">
    <property type="protein sequence ID" value="NFR60974.1"/>
    <property type="molecule type" value="Genomic_DNA"/>
</dbReference>
<feature type="region of interest" description="Disordered" evidence="1">
    <location>
        <begin position="140"/>
        <end position="173"/>
    </location>
</feature>
<organism evidence="4 8">
    <name type="scientific">Clostridium sporogenes</name>
    <dbReference type="NCBI Taxonomy" id="1509"/>
    <lineage>
        <taxon>Bacteria</taxon>
        <taxon>Bacillati</taxon>
        <taxon>Bacillota</taxon>
        <taxon>Clostridia</taxon>
        <taxon>Eubacteriales</taxon>
        <taxon>Clostridiaceae</taxon>
        <taxon>Clostridium</taxon>
    </lineage>
</organism>
<dbReference type="Proteomes" id="UP000033052">
    <property type="component" value="Chromosome"/>
</dbReference>
<keyword evidence="2" id="KW-0732">Signal</keyword>
<evidence type="ECO:0000313" key="6">
    <source>
        <dbReference type="Proteomes" id="UP000033052"/>
    </source>
</evidence>
<evidence type="ECO:0000256" key="1">
    <source>
        <dbReference type="SAM" id="MobiDB-lite"/>
    </source>
</evidence>
<evidence type="ECO:0000313" key="5">
    <source>
        <dbReference type="EMBL" id="PHH00730.1"/>
    </source>
</evidence>
<evidence type="ECO:0000313" key="8">
    <source>
        <dbReference type="Proteomes" id="UP000486601"/>
    </source>
</evidence>
<name>A0A7X5P9Z6_CLOSG</name>
<reference evidence="5 7" key="3">
    <citation type="submission" date="2017-09" db="EMBL/GenBank/DDBJ databases">
        <title>FDA dAtabase for Regulatory Grade micrObial Sequences (FDA-ARGOS): Supporting development and validation of Infectious Disease Dx tests.</title>
        <authorList>
            <person name="Kerrigan L."/>
            <person name="Long C."/>
            <person name="Tallon L.J."/>
            <person name="Sadzewicz L."/>
            <person name="Ott S."/>
            <person name="Zhao X."/>
            <person name="Nagaraj S."/>
            <person name="Vavikolanu K."/>
            <person name="Aluvathingal J."/>
            <person name="Nadendla S."/>
            <person name="Sichtig H."/>
        </authorList>
    </citation>
    <scope>NUCLEOTIDE SEQUENCE [LARGE SCALE GENOMIC DNA]</scope>
    <source>
        <strain evidence="5 7">FDAARGOS_423</strain>
    </source>
</reference>
<gene>
    <name evidence="3" type="ORF">CLSPO_c13550</name>
    <name evidence="5" type="ORF">CRX47_13030</name>
    <name evidence="4" type="ORF">FDF70_05515</name>
</gene>
<reference evidence="3 6" key="2">
    <citation type="journal article" date="2015" name="PLoS ONE">
        <title>A universal mariner transposon system for forward genetic studies in the genus clostridium.</title>
        <authorList>
            <person name="Zhang Y."/>
            <person name="Grosse-Honebrink A."/>
            <person name="Minton N.P."/>
        </authorList>
    </citation>
    <scope>NUCLEOTIDE SEQUENCE [LARGE SCALE GENOMIC DNA]</scope>
    <source>
        <strain evidence="3 6">NCIMB 10696</strain>
    </source>
</reference>
<evidence type="ECO:0000256" key="2">
    <source>
        <dbReference type="SAM" id="SignalP"/>
    </source>
</evidence>
<feature type="signal peptide" evidence="2">
    <location>
        <begin position="1"/>
        <end position="24"/>
    </location>
</feature>
<dbReference type="Proteomes" id="UP000223854">
    <property type="component" value="Unassembled WGS sequence"/>
</dbReference>
<evidence type="ECO:0000313" key="7">
    <source>
        <dbReference type="Proteomes" id="UP000223854"/>
    </source>
</evidence>
<evidence type="ECO:0000313" key="4">
    <source>
        <dbReference type="EMBL" id="NFR60974.1"/>
    </source>
</evidence>
<evidence type="ECO:0000313" key="3">
    <source>
        <dbReference type="EMBL" id="AKC62075.1"/>
    </source>
</evidence>
<dbReference type="AlphaFoldDB" id="A0A7X5P9Z6"/>
<dbReference type="Proteomes" id="UP000486601">
    <property type="component" value="Unassembled WGS sequence"/>
</dbReference>
<dbReference type="EMBL" id="CP009225">
    <property type="protein sequence ID" value="AKC62075.1"/>
    <property type="molecule type" value="Genomic_DNA"/>
</dbReference>
<dbReference type="RefSeq" id="WP_003490871.1">
    <property type="nucleotide sequence ID" value="NZ_CBCRVC010000022.1"/>
</dbReference>
<protein>
    <submittedName>
        <fullName evidence="4">Uncharacterized protein</fullName>
    </submittedName>
</protein>